<gene>
    <name evidence="2" type="ORF">QTN47_03930</name>
</gene>
<keyword evidence="1" id="KW-0732">Signal</keyword>
<proteinExistence type="predicted"/>
<dbReference type="EMBL" id="JAULBC010000001">
    <property type="protein sequence ID" value="MEX6686626.1"/>
    <property type="molecule type" value="Genomic_DNA"/>
</dbReference>
<sequence>MKKTLLSLTFIFLSVAAFTQYTVRLVVTNSATKKLEDIYATGTFNNWNPNDAGYKLKPFGGTRKAIVLKNVAPGHYEFKFTRGSFEKVETAANGTEIDNHIIEVSADTTMEFFIKGWKDDYPDKVKPFTATEQVSLMDSAFFIPQLNRTRKIWIYLPKSYNQTKGKAYPVLYMQDGQNLFNERTAAFGEWGIDECLDSLSNVLHKECIVIGIENGGDKRMTEYNPFDSKYGKGEGAQYVDFLAQTLKPYIDKQYRTLKDPAHTYIAGSSMGAIISLYAMLKYSNVFGAVGVFSPSFQVVPQMYDEVQKTKWTTNPRFFFYAGNKESETMVNDMKKMTDLISTKSKYDIREVTFPLGQHNEETWRRYFPEFYRWLVR</sequence>
<evidence type="ECO:0000256" key="1">
    <source>
        <dbReference type="SAM" id="SignalP"/>
    </source>
</evidence>
<dbReference type="InterPro" id="IPR013783">
    <property type="entry name" value="Ig-like_fold"/>
</dbReference>
<dbReference type="InterPro" id="IPR050583">
    <property type="entry name" value="Mycobacterial_A85_antigen"/>
</dbReference>
<organism evidence="2 3">
    <name type="scientific">Danxiaibacter flavus</name>
    <dbReference type="NCBI Taxonomy" id="3049108"/>
    <lineage>
        <taxon>Bacteria</taxon>
        <taxon>Pseudomonadati</taxon>
        <taxon>Bacteroidota</taxon>
        <taxon>Chitinophagia</taxon>
        <taxon>Chitinophagales</taxon>
        <taxon>Chitinophagaceae</taxon>
        <taxon>Danxiaibacter</taxon>
    </lineage>
</organism>
<protein>
    <submittedName>
        <fullName evidence="2">Alpha/beta hydrolase-fold protein</fullName>
    </submittedName>
</protein>
<dbReference type="InterPro" id="IPR000801">
    <property type="entry name" value="Esterase-like"/>
</dbReference>
<dbReference type="InterPro" id="IPR029058">
    <property type="entry name" value="AB_hydrolase_fold"/>
</dbReference>
<dbReference type="GO" id="GO:0016787">
    <property type="term" value="F:hydrolase activity"/>
    <property type="evidence" value="ECO:0007669"/>
    <property type="project" value="UniProtKB-KW"/>
</dbReference>
<evidence type="ECO:0000313" key="2">
    <source>
        <dbReference type="EMBL" id="MEX6686626.1"/>
    </source>
</evidence>
<dbReference type="InterPro" id="IPR014756">
    <property type="entry name" value="Ig_E-set"/>
</dbReference>
<dbReference type="Pfam" id="PF00756">
    <property type="entry name" value="Esterase"/>
    <property type="match status" value="1"/>
</dbReference>
<dbReference type="SUPFAM" id="SSF53474">
    <property type="entry name" value="alpha/beta-Hydrolases"/>
    <property type="match status" value="1"/>
</dbReference>
<dbReference type="PANTHER" id="PTHR48098">
    <property type="entry name" value="ENTEROCHELIN ESTERASE-RELATED"/>
    <property type="match status" value="1"/>
</dbReference>
<feature type="signal peptide" evidence="1">
    <location>
        <begin position="1"/>
        <end position="19"/>
    </location>
</feature>
<accession>A0ABV3ZC08</accession>
<keyword evidence="2" id="KW-0378">Hydrolase</keyword>
<dbReference type="SUPFAM" id="SSF81296">
    <property type="entry name" value="E set domains"/>
    <property type="match status" value="1"/>
</dbReference>
<name>A0ABV3ZC08_9BACT</name>
<dbReference type="PANTHER" id="PTHR48098:SF6">
    <property type="entry name" value="FERRI-BACILLIBACTIN ESTERASE BESA"/>
    <property type="match status" value="1"/>
</dbReference>
<keyword evidence="3" id="KW-1185">Reference proteome</keyword>
<feature type="chain" id="PRO_5047262333" evidence="1">
    <location>
        <begin position="20"/>
        <end position="376"/>
    </location>
</feature>
<evidence type="ECO:0000313" key="3">
    <source>
        <dbReference type="Proteomes" id="UP001560573"/>
    </source>
</evidence>
<dbReference type="Gene3D" id="2.60.40.10">
    <property type="entry name" value="Immunoglobulins"/>
    <property type="match status" value="1"/>
</dbReference>
<reference evidence="2 3" key="1">
    <citation type="submission" date="2023-07" db="EMBL/GenBank/DDBJ databases">
        <authorList>
            <person name="Lian W.-H."/>
        </authorList>
    </citation>
    <scope>NUCLEOTIDE SEQUENCE [LARGE SCALE GENOMIC DNA]</scope>
    <source>
        <strain evidence="2 3">SYSU DXS3180</strain>
    </source>
</reference>
<comment type="caution">
    <text evidence="2">The sequence shown here is derived from an EMBL/GenBank/DDBJ whole genome shotgun (WGS) entry which is preliminary data.</text>
</comment>
<dbReference type="Gene3D" id="3.40.50.1820">
    <property type="entry name" value="alpha/beta hydrolase"/>
    <property type="match status" value="1"/>
</dbReference>
<dbReference type="Proteomes" id="UP001560573">
    <property type="component" value="Unassembled WGS sequence"/>
</dbReference>